<gene>
    <name evidence="3" type="ORF">AM2010_1045</name>
</gene>
<evidence type="ECO:0000259" key="2">
    <source>
        <dbReference type="Pfam" id="PF01551"/>
    </source>
</evidence>
<dbReference type="CDD" id="cd12797">
    <property type="entry name" value="M23_peptidase"/>
    <property type="match status" value="1"/>
</dbReference>
<sequence>MAMNFIDRTLTVVVTATLTSAVWIVAGGSLIEFADSDGQRETTRPAEAAPSPSPTAVSPAADAEPSANSTTAAPLAGSALRAAPLAPSPTGTTDASARELIIPVLNVRASDLSDTFADTRAGGAGMHEAIDIMAPEGTSIIAAAPGTIEKLYRSDAGGNAIYVRSTDGRTIYYYAHLQKYAPGLTEGQRIRRGQRLGAVGKTGSASGDTPHLHFAMLRTTADAEWWEPANAINPYPLLTAGPR</sequence>
<dbReference type="STRING" id="543877.AM2010_1045"/>
<dbReference type="PATRIC" id="fig|543877.4.peg.1060"/>
<dbReference type="Proteomes" id="UP000037643">
    <property type="component" value="Chromosome"/>
</dbReference>
<keyword evidence="4" id="KW-1185">Reference proteome</keyword>
<protein>
    <recommendedName>
        <fullName evidence="2">M23ase beta-sheet core domain-containing protein</fullName>
    </recommendedName>
</protein>
<dbReference type="GO" id="GO:0004222">
    <property type="term" value="F:metalloendopeptidase activity"/>
    <property type="evidence" value="ECO:0007669"/>
    <property type="project" value="TreeGrafter"/>
</dbReference>
<evidence type="ECO:0000256" key="1">
    <source>
        <dbReference type="SAM" id="MobiDB-lite"/>
    </source>
</evidence>
<dbReference type="InterPro" id="IPR016047">
    <property type="entry name" value="M23ase_b-sheet_dom"/>
</dbReference>
<dbReference type="EMBL" id="CP011805">
    <property type="protein sequence ID" value="AKM07120.1"/>
    <property type="molecule type" value="Genomic_DNA"/>
</dbReference>
<evidence type="ECO:0000313" key="4">
    <source>
        <dbReference type="Proteomes" id="UP000037643"/>
    </source>
</evidence>
<accession>A0A0G3X6G2</accession>
<dbReference type="KEGG" id="amx:AM2010_1045"/>
<proteinExistence type="predicted"/>
<reference evidence="3 4" key="1">
    <citation type="submission" date="2015-06" db="EMBL/GenBank/DDBJ databases">
        <authorList>
            <person name="Kim K.M."/>
        </authorList>
    </citation>
    <scope>NUCLEOTIDE SEQUENCE [LARGE SCALE GENOMIC DNA]</scope>
    <source>
        <strain evidence="3 4">KCTC 22370</strain>
    </source>
</reference>
<dbReference type="AlphaFoldDB" id="A0A0G3X6G2"/>
<feature type="domain" description="M23ase beta-sheet core" evidence="2">
    <location>
        <begin position="126"/>
        <end position="218"/>
    </location>
</feature>
<dbReference type="InterPro" id="IPR050570">
    <property type="entry name" value="Cell_wall_metabolism_enzyme"/>
</dbReference>
<organism evidence="3 4">
    <name type="scientific">Pelagerythrobacter marensis</name>
    <dbReference type="NCBI Taxonomy" id="543877"/>
    <lineage>
        <taxon>Bacteria</taxon>
        <taxon>Pseudomonadati</taxon>
        <taxon>Pseudomonadota</taxon>
        <taxon>Alphaproteobacteria</taxon>
        <taxon>Sphingomonadales</taxon>
        <taxon>Erythrobacteraceae</taxon>
        <taxon>Pelagerythrobacter</taxon>
    </lineage>
</organism>
<dbReference type="Pfam" id="PF01551">
    <property type="entry name" value="Peptidase_M23"/>
    <property type="match status" value="1"/>
</dbReference>
<dbReference type="InterPro" id="IPR011055">
    <property type="entry name" value="Dup_hybrid_motif"/>
</dbReference>
<dbReference type="SUPFAM" id="SSF51261">
    <property type="entry name" value="Duplicated hybrid motif"/>
    <property type="match status" value="1"/>
</dbReference>
<feature type="region of interest" description="Disordered" evidence="1">
    <location>
        <begin position="36"/>
        <end position="72"/>
    </location>
</feature>
<feature type="compositionally biased region" description="Low complexity" evidence="1">
    <location>
        <begin position="45"/>
        <end position="63"/>
    </location>
</feature>
<dbReference type="Gene3D" id="2.70.70.10">
    <property type="entry name" value="Glucose Permease (Domain IIA)"/>
    <property type="match status" value="1"/>
</dbReference>
<dbReference type="PANTHER" id="PTHR21666">
    <property type="entry name" value="PEPTIDASE-RELATED"/>
    <property type="match status" value="1"/>
</dbReference>
<dbReference type="PANTHER" id="PTHR21666:SF270">
    <property type="entry name" value="MUREIN HYDROLASE ACTIVATOR ENVC"/>
    <property type="match status" value="1"/>
</dbReference>
<evidence type="ECO:0000313" key="3">
    <source>
        <dbReference type="EMBL" id="AKM07120.1"/>
    </source>
</evidence>
<name>A0A0G3X6G2_9SPHN</name>